<gene>
    <name evidence="3" type="ORF">RHS04_05515</name>
</gene>
<dbReference type="Proteomes" id="UP000650582">
    <property type="component" value="Unassembled WGS sequence"/>
</dbReference>
<feature type="coiled-coil region" evidence="1">
    <location>
        <begin position="18"/>
        <end position="124"/>
    </location>
</feature>
<evidence type="ECO:0000313" key="3">
    <source>
        <dbReference type="EMBL" id="KAF8678133.1"/>
    </source>
</evidence>
<organism evidence="3 4">
    <name type="scientific">Rhizoctonia solani</name>
    <dbReference type="NCBI Taxonomy" id="456999"/>
    <lineage>
        <taxon>Eukaryota</taxon>
        <taxon>Fungi</taxon>
        <taxon>Dikarya</taxon>
        <taxon>Basidiomycota</taxon>
        <taxon>Agaricomycotina</taxon>
        <taxon>Agaricomycetes</taxon>
        <taxon>Cantharellales</taxon>
        <taxon>Ceratobasidiaceae</taxon>
        <taxon>Rhizoctonia</taxon>
    </lineage>
</organism>
<dbReference type="AlphaFoldDB" id="A0A8H7H6Q0"/>
<feature type="compositionally biased region" description="Polar residues" evidence="2">
    <location>
        <begin position="236"/>
        <end position="249"/>
    </location>
</feature>
<evidence type="ECO:0000313" key="4">
    <source>
        <dbReference type="Proteomes" id="UP000650582"/>
    </source>
</evidence>
<feature type="compositionally biased region" description="Basic residues" evidence="2">
    <location>
        <begin position="251"/>
        <end position="263"/>
    </location>
</feature>
<evidence type="ECO:0000256" key="1">
    <source>
        <dbReference type="SAM" id="Coils"/>
    </source>
</evidence>
<feature type="compositionally biased region" description="Basic and acidic residues" evidence="2">
    <location>
        <begin position="190"/>
        <end position="216"/>
    </location>
</feature>
<evidence type="ECO:0000256" key="2">
    <source>
        <dbReference type="SAM" id="MobiDB-lite"/>
    </source>
</evidence>
<feature type="region of interest" description="Disordered" evidence="2">
    <location>
        <begin position="182"/>
        <end position="269"/>
    </location>
</feature>
<sequence>MTTLPLGKLSNNKWEHPRERELRELKELCEEMRREAEEAEERMLQSKKDFDHFIQVIEATYGDDQIGLAFFRSQCSNELFELQEKLEEERKAYDEDIVRLAEQKEKLRREIRAYDKKIEAAKKAEAIEERKKAVANLDSIMGSNINADDMSEAMEAKIQEVIDILPEFSEKVVLTYDSLKAMGDRTNGNELHKPRESEPHEIEPHESEPHENESIKPQDVQPEIQPCDAYGPSDSGPHQSELPGQSQQARSIKRNSKRTRSKNRNLEPAKPAKAIKVQILIGHAEFLEELSAAAVEDYLSQEEFIPHLFGHQRDDRAARVTLGLKILVNGLEGFTPDILNTCMSKVDEASVINSINGQFTNTLRTLNNRALHGIYNSIEDKHGAFNIQTRASYVQSCGAALQGLRFGIYWRSLENSSTPKAQKGLAILEAYLESRNIQLNTNTKAGKEAVQELKKSLDFIAYKSAFNNFKRGAVRFLEGYKVLGPVILVCPLLDFSSFKDPVIGARINGILPEIKKMQNPQRVKEQEEIQSKLVAAIFQKLPTSKAFMNTLEDIKSNEN</sequence>
<name>A0A8H7H6Q0_9AGAM</name>
<proteinExistence type="predicted"/>
<protein>
    <submittedName>
        <fullName evidence="3">Uncharacterized protein</fullName>
    </submittedName>
</protein>
<reference evidence="3" key="1">
    <citation type="submission" date="2020-09" db="EMBL/GenBank/DDBJ databases">
        <title>Comparative genome analyses of four rice-infecting Rhizoctonia solani isolates reveal extensive enrichment of homogalacturonan modification genes.</title>
        <authorList>
            <person name="Lee D.-Y."/>
            <person name="Jeon J."/>
            <person name="Kim K.-T."/>
            <person name="Cheong K."/>
            <person name="Song H."/>
            <person name="Choi G."/>
            <person name="Ko J."/>
            <person name="Opiyo S.O."/>
            <person name="Zuo S."/>
            <person name="Madhav S."/>
            <person name="Lee Y.-H."/>
            <person name="Wang G.-L."/>
        </authorList>
    </citation>
    <scope>NUCLEOTIDE SEQUENCE</scope>
    <source>
        <strain evidence="3">AG1-IA YN-7</strain>
    </source>
</reference>
<comment type="caution">
    <text evidence="3">The sequence shown here is derived from an EMBL/GenBank/DDBJ whole genome shotgun (WGS) entry which is preliminary data.</text>
</comment>
<dbReference type="EMBL" id="JACYCC010000039">
    <property type="protein sequence ID" value="KAF8678133.1"/>
    <property type="molecule type" value="Genomic_DNA"/>
</dbReference>
<keyword evidence="1" id="KW-0175">Coiled coil</keyword>
<accession>A0A8H7H6Q0</accession>